<dbReference type="Proteomes" id="UP001596067">
    <property type="component" value="Unassembled WGS sequence"/>
</dbReference>
<dbReference type="Gene3D" id="1.10.10.1320">
    <property type="entry name" value="Anti-sigma factor, zinc-finger domain"/>
    <property type="match status" value="1"/>
</dbReference>
<keyword evidence="5" id="KW-1133">Transmembrane helix</keyword>
<dbReference type="EMBL" id="JBHSOD010000035">
    <property type="protein sequence ID" value="MFC5888153.1"/>
    <property type="molecule type" value="Genomic_DNA"/>
</dbReference>
<keyword evidence="4" id="KW-0812">Transmembrane</keyword>
<evidence type="ECO:0000256" key="3">
    <source>
        <dbReference type="ARBA" id="ARBA00022475"/>
    </source>
</evidence>
<feature type="domain" description="Anti-sigma K factor RskA C-terminal" evidence="11">
    <location>
        <begin position="112"/>
        <end position="252"/>
    </location>
</feature>
<evidence type="ECO:0000256" key="1">
    <source>
        <dbReference type="ARBA" id="ARBA00004167"/>
    </source>
</evidence>
<dbReference type="PANTHER" id="PTHR37461">
    <property type="entry name" value="ANTI-SIGMA-K FACTOR RSKA"/>
    <property type="match status" value="1"/>
</dbReference>
<evidence type="ECO:0000256" key="6">
    <source>
        <dbReference type="ARBA" id="ARBA00023015"/>
    </source>
</evidence>
<dbReference type="InterPro" id="IPR051474">
    <property type="entry name" value="Anti-sigma-K/W_factor"/>
</dbReference>
<feature type="domain" description="Putative zinc-finger" evidence="12">
    <location>
        <begin position="11"/>
        <end position="39"/>
    </location>
</feature>
<keyword evidence="14" id="KW-1185">Reference proteome</keyword>
<comment type="subcellular location">
    <subcellularLocation>
        <location evidence="2">Cell membrane</location>
    </subcellularLocation>
    <subcellularLocation>
        <location evidence="1">Membrane</location>
        <topology evidence="1">Single-pass membrane protein</topology>
    </subcellularLocation>
</comment>
<protein>
    <recommendedName>
        <fullName evidence="10">Regulator of SigK</fullName>
    </recommendedName>
    <alternativeName>
        <fullName evidence="9">Sigma-K anti-sigma factor RskA</fullName>
    </alternativeName>
</protein>
<evidence type="ECO:0000256" key="10">
    <source>
        <dbReference type="ARBA" id="ARBA00030803"/>
    </source>
</evidence>
<accession>A0ABW1F1Z2</accession>
<evidence type="ECO:0000256" key="4">
    <source>
        <dbReference type="ARBA" id="ARBA00022692"/>
    </source>
</evidence>
<sequence length="263" mass="27312">MTTPADDNVHLLTGAYALNSLDDGERTAFEAHLRECDTCEEEVAGFGAALTRLGAAQAVPPPPEMRARVLARLEYERQLPPPRRTEVVTAAAAPRAGHRRARWPRLALAASLAAATALGVVAVQQHEQAQQERATAERLRTQQAAFGELLTAPDARVTTTTAAGSGTGTGTGTVVWSASRNQAGFLAAGLPDPGPGRVYELWLDRAGTLSPAGLLADGNGALVLTAPLNGARAVGVTSEPAGGSDQPTTQPIMALRLTTARTT</sequence>
<dbReference type="Pfam" id="PF13490">
    <property type="entry name" value="zf-HC2"/>
    <property type="match status" value="1"/>
</dbReference>
<evidence type="ECO:0000256" key="9">
    <source>
        <dbReference type="ARBA" id="ARBA00029829"/>
    </source>
</evidence>
<keyword evidence="8" id="KW-0804">Transcription</keyword>
<dbReference type="InterPro" id="IPR027383">
    <property type="entry name" value="Znf_put"/>
</dbReference>
<organism evidence="13 14">
    <name type="scientific">Kitasatospora aburaviensis</name>
    <dbReference type="NCBI Taxonomy" id="67265"/>
    <lineage>
        <taxon>Bacteria</taxon>
        <taxon>Bacillati</taxon>
        <taxon>Actinomycetota</taxon>
        <taxon>Actinomycetes</taxon>
        <taxon>Kitasatosporales</taxon>
        <taxon>Streptomycetaceae</taxon>
        <taxon>Kitasatospora</taxon>
    </lineage>
</organism>
<evidence type="ECO:0000313" key="13">
    <source>
        <dbReference type="EMBL" id="MFC5888153.1"/>
    </source>
</evidence>
<dbReference type="PANTHER" id="PTHR37461:SF1">
    <property type="entry name" value="ANTI-SIGMA-K FACTOR RSKA"/>
    <property type="match status" value="1"/>
</dbReference>
<gene>
    <name evidence="13" type="ORF">ACFP0N_24625</name>
</gene>
<proteinExistence type="predicted"/>
<name>A0ABW1F1Z2_9ACTN</name>
<keyword evidence="6" id="KW-0805">Transcription regulation</keyword>
<reference evidence="14" key="1">
    <citation type="journal article" date="2019" name="Int. J. Syst. Evol. Microbiol.">
        <title>The Global Catalogue of Microorganisms (GCM) 10K type strain sequencing project: providing services to taxonomists for standard genome sequencing and annotation.</title>
        <authorList>
            <consortium name="The Broad Institute Genomics Platform"/>
            <consortium name="The Broad Institute Genome Sequencing Center for Infectious Disease"/>
            <person name="Wu L."/>
            <person name="Ma J."/>
        </authorList>
    </citation>
    <scope>NUCLEOTIDE SEQUENCE [LARGE SCALE GENOMIC DNA]</scope>
    <source>
        <strain evidence="14">CGMCC 4.1469</strain>
    </source>
</reference>
<evidence type="ECO:0000256" key="2">
    <source>
        <dbReference type="ARBA" id="ARBA00004236"/>
    </source>
</evidence>
<dbReference type="InterPro" id="IPR018764">
    <property type="entry name" value="RskA_C"/>
</dbReference>
<dbReference type="RefSeq" id="WP_345329190.1">
    <property type="nucleotide sequence ID" value="NZ_BAAAVH010000069.1"/>
</dbReference>
<keyword evidence="7" id="KW-0472">Membrane</keyword>
<dbReference type="InterPro" id="IPR041916">
    <property type="entry name" value="Anti_sigma_zinc_sf"/>
</dbReference>
<evidence type="ECO:0000256" key="7">
    <source>
        <dbReference type="ARBA" id="ARBA00023136"/>
    </source>
</evidence>
<comment type="caution">
    <text evidence="13">The sequence shown here is derived from an EMBL/GenBank/DDBJ whole genome shotgun (WGS) entry which is preliminary data.</text>
</comment>
<dbReference type="Pfam" id="PF10099">
    <property type="entry name" value="RskA_C"/>
    <property type="match status" value="1"/>
</dbReference>
<evidence type="ECO:0000256" key="5">
    <source>
        <dbReference type="ARBA" id="ARBA00022989"/>
    </source>
</evidence>
<evidence type="ECO:0000256" key="8">
    <source>
        <dbReference type="ARBA" id="ARBA00023163"/>
    </source>
</evidence>
<evidence type="ECO:0000313" key="14">
    <source>
        <dbReference type="Proteomes" id="UP001596067"/>
    </source>
</evidence>
<evidence type="ECO:0000259" key="11">
    <source>
        <dbReference type="Pfam" id="PF10099"/>
    </source>
</evidence>
<keyword evidence="3" id="KW-1003">Cell membrane</keyword>
<evidence type="ECO:0000259" key="12">
    <source>
        <dbReference type="Pfam" id="PF13490"/>
    </source>
</evidence>